<name>A0A919V338_9ACTN</name>
<protein>
    <submittedName>
        <fullName evidence="1">Uncharacterized protein</fullName>
    </submittedName>
</protein>
<dbReference type="EMBL" id="BOOU01000013">
    <property type="protein sequence ID" value="GII75915.1"/>
    <property type="molecule type" value="Genomic_DNA"/>
</dbReference>
<dbReference type="AlphaFoldDB" id="A0A919V338"/>
<sequence length="177" mass="18693">MSGEAVSRSPVERALAPLAAELLRRAGREAAGTAARARAEAASIDAAARREAARVLAAARESGRAEHAAEAARALAEARREGRRAVLAAQRQALEEFRRRAREAAGGLRADPGYPALLRALTEAARRRGGTELAIREHPDGGVVGEGPGRRVDATLPVLADRMVDSLAGEVCRLWLP</sequence>
<organism evidence="1 2">
    <name type="scientific">Sphaerisporangium rufum</name>
    <dbReference type="NCBI Taxonomy" id="1381558"/>
    <lineage>
        <taxon>Bacteria</taxon>
        <taxon>Bacillati</taxon>
        <taxon>Actinomycetota</taxon>
        <taxon>Actinomycetes</taxon>
        <taxon>Streptosporangiales</taxon>
        <taxon>Streptosporangiaceae</taxon>
        <taxon>Sphaerisporangium</taxon>
    </lineage>
</organism>
<proteinExistence type="predicted"/>
<dbReference type="Proteomes" id="UP000655287">
    <property type="component" value="Unassembled WGS sequence"/>
</dbReference>
<keyword evidence="2" id="KW-1185">Reference proteome</keyword>
<comment type="caution">
    <text evidence="1">The sequence shown here is derived from an EMBL/GenBank/DDBJ whole genome shotgun (WGS) entry which is preliminary data.</text>
</comment>
<evidence type="ECO:0000313" key="2">
    <source>
        <dbReference type="Proteomes" id="UP000655287"/>
    </source>
</evidence>
<gene>
    <name evidence="1" type="ORF">Sru01_08970</name>
</gene>
<evidence type="ECO:0000313" key="1">
    <source>
        <dbReference type="EMBL" id="GII75915.1"/>
    </source>
</evidence>
<reference evidence="1" key="1">
    <citation type="submission" date="2021-01" db="EMBL/GenBank/DDBJ databases">
        <title>Whole genome shotgun sequence of Sphaerisporangium rufum NBRC 109079.</title>
        <authorList>
            <person name="Komaki H."/>
            <person name="Tamura T."/>
        </authorList>
    </citation>
    <scope>NUCLEOTIDE SEQUENCE</scope>
    <source>
        <strain evidence="1">NBRC 109079</strain>
    </source>
</reference>
<dbReference type="RefSeq" id="WP_203982559.1">
    <property type="nucleotide sequence ID" value="NZ_BOOU01000013.1"/>
</dbReference>
<accession>A0A919V338</accession>